<organism evidence="4 5">
    <name type="scientific">Effrenium voratum</name>
    <dbReference type="NCBI Taxonomy" id="2562239"/>
    <lineage>
        <taxon>Eukaryota</taxon>
        <taxon>Sar</taxon>
        <taxon>Alveolata</taxon>
        <taxon>Dinophyceae</taxon>
        <taxon>Suessiales</taxon>
        <taxon>Symbiodiniaceae</taxon>
        <taxon>Effrenium</taxon>
    </lineage>
</organism>
<dbReference type="InterPro" id="IPR011009">
    <property type="entry name" value="Kinase-like_dom_sf"/>
</dbReference>
<feature type="domain" description="Protein kinase" evidence="3">
    <location>
        <begin position="111"/>
        <end position="419"/>
    </location>
</feature>
<dbReference type="PANTHER" id="PTHR24346">
    <property type="entry name" value="MAP/MICROTUBULE AFFINITY-REGULATING KINASE"/>
    <property type="match status" value="1"/>
</dbReference>
<dbReference type="SUPFAM" id="SSF56112">
    <property type="entry name" value="Protein kinase-like (PK-like)"/>
    <property type="match status" value="1"/>
</dbReference>
<dbReference type="GO" id="GO:0004674">
    <property type="term" value="F:protein serine/threonine kinase activity"/>
    <property type="evidence" value="ECO:0007669"/>
    <property type="project" value="TreeGrafter"/>
</dbReference>
<dbReference type="PROSITE" id="PS00108">
    <property type="entry name" value="PROTEIN_KINASE_ST"/>
    <property type="match status" value="1"/>
</dbReference>
<dbReference type="EMBL" id="CAUJNA010000430">
    <property type="protein sequence ID" value="CAJ1376914.1"/>
    <property type="molecule type" value="Genomic_DNA"/>
</dbReference>
<dbReference type="PANTHER" id="PTHR24346:SF30">
    <property type="entry name" value="MATERNAL EMBRYONIC LEUCINE ZIPPER KINASE"/>
    <property type="match status" value="1"/>
</dbReference>
<evidence type="ECO:0000256" key="1">
    <source>
        <dbReference type="ARBA" id="ARBA00022741"/>
    </source>
</evidence>
<keyword evidence="2" id="KW-0067">ATP-binding</keyword>
<accession>A0AA36HYP0</accession>
<evidence type="ECO:0000259" key="3">
    <source>
        <dbReference type="PROSITE" id="PS50011"/>
    </source>
</evidence>
<dbReference type="GO" id="GO:0005524">
    <property type="term" value="F:ATP binding"/>
    <property type="evidence" value="ECO:0007669"/>
    <property type="project" value="UniProtKB-KW"/>
</dbReference>
<dbReference type="InterPro" id="IPR000719">
    <property type="entry name" value="Prot_kinase_dom"/>
</dbReference>
<protein>
    <recommendedName>
        <fullName evidence="3">Protein kinase domain-containing protein</fullName>
    </recommendedName>
</protein>
<dbReference type="PROSITE" id="PS50011">
    <property type="entry name" value="PROTEIN_KINASE_DOM"/>
    <property type="match status" value="1"/>
</dbReference>
<proteinExistence type="predicted"/>
<dbReference type="Proteomes" id="UP001178507">
    <property type="component" value="Unassembled WGS sequence"/>
</dbReference>
<dbReference type="CDD" id="cd00180">
    <property type="entry name" value="PKc"/>
    <property type="match status" value="1"/>
</dbReference>
<name>A0AA36HYP0_9DINO</name>
<evidence type="ECO:0000313" key="4">
    <source>
        <dbReference type="EMBL" id="CAJ1376914.1"/>
    </source>
</evidence>
<dbReference type="Gene3D" id="1.10.510.10">
    <property type="entry name" value="Transferase(Phosphotransferase) domain 1"/>
    <property type="match status" value="1"/>
</dbReference>
<dbReference type="InterPro" id="IPR008271">
    <property type="entry name" value="Ser/Thr_kinase_AS"/>
</dbReference>
<dbReference type="GO" id="GO:0035556">
    <property type="term" value="P:intracellular signal transduction"/>
    <property type="evidence" value="ECO:0007669"/>
    <property type="project" value="TreeGrafter"/>
</dbReference>
<dbReference type="GO" id="GO:0005737">
    <property type="term" value="C:cytoplasm"/>
    <property type="evidence" value="ECO:0007669"/>
    <property type="project" value="TreeGrafter"/>
</dbReference>
<comment type="caution">
    <text evidence="4">The sequence shown here is derived from an EMBL/GenBank/DDBJ whole genome shotgun (WGS) entry which is preliminary data.</text>
</comment>
<reference evidence="4" key="1">
    <citation type="submission" date="2023-08" db="EMBL/GenBank/DDBJ databases">
        <authorList>
            <person name="Chen Y."/>
            <person name="Shah S."/>
            <person name="Dougan E. K."/>
            <person name="Thang M."/>
            <person name="Chan C."/>
        </authorList>
    </citation>
    <scope>NUCLEOTIDE SEQUENCE</scope>
</reference>
<dbReference type="AlphaFoldDB" id="A0AA36HYP0"/>
<keyword evidence="5" id="KW-1185">Reference proteome</keyword>
<dbReference type="Pfam" id="PF00069">
    <property type="entry name" value="Pkinase"/>
    <property type="match status" value="1"/>
</dbReference>
<keyword evidence="1" id="KW-0547">Nucleotide-binding</keyword>
<sequence>MGCGGSVPSKYAEDCKQTASKASFVDTREEAQKPTRWQASSLALQIVDPAGDVGEITAPQVNGQHVFQPSAGHACTKGPWDKDDLSYGPGFGPETLDQITLHQLSVQPASYVVGGVLAETDNCNVHLAALIPGRRKVAVKRISREHSSQPYRMHVNEVRCLMRLQHPHILKLLGVCESHDALDMLLEYFPRGALRDYVRISGECQQVLTVLRDIVEALIYMHGEWFAHLDLKPHNILVCIDQAVRGKLCDFGTTTRIGASGCLCGIMGTPGYRAPEIDTGDEFNAYKADVWSMGKVAAFVEECSGGRLGVEYICLLGAAELRPSILRCRRIFSESEASNVKRLQFALYMLVAFCAWIRALRHIIYFFSLLSPLYFGACSCQRIEMLGSSAMFELLDNCKYCGSSAKCGALSVFPEHDESHHGS</sequence>
<gene>
    <name evidence="4" type="ORF">EVOR1521_LOCUS5855</name>
</gene>
<evidence type="ECO:0000256" key="2">
    <source>
        <dbReference type="ARBA" id="ARBA00022840"/>
    </source>
</evidence>
<dbReference type="SMART" id="SM00220">
    <property type="entry name" value="S_TKc"/>
    <property type="match status" value="1"/>
</dbReference>
<evidence type="ECO:0000313" key="5">
    <source>
        <dbReference type="Proteomes" id="UP001178507"/>
    </source>
</evidence>